<feature type="transmembrane region" description="Helical" evidence="1">
    <location>
        <begin position="124"/>
        <end position="143"/>
    </location>
</feature>
<evidence type="ECO:0000313" key="3">
    <source>
        <dbReference type="Proteomes" id="UP000536640"/>
    </source>
</evidence>
<feature type="transmembrane region" description="Helical" evidence="1">
    <location>
        <begin position="85"/>
        <end position="104"/>
    </location>
</feature>
<dbReference type="EC" id="5.4.4.-" evidence="2"/>
<dbReference type="EMBL" id="JACHHW010000002">
    <property type="protein sequence ID" value="MBB5186433.1"/>
    <property type="molecule type" value="Genomic_DNA"/>
</dbReference>
<dbReference type="Proteomes" id="UP000536640">
    <property type="component" value="Unassembled WGS sequence"/>
</dbReference>
<comment type="caution">
    <text evidence="2">The sequence shown here is derived from an EMBL/GenBank/DDBJ whole genome shotgun (WGS) entry which is preliminary data.</text>
</comment>
<keyword evidence="2" id="KW-0413">Isomerase</keyword>
<keyword evidence="1" id="KW-0812">Transmembrane</keyword>
<dbReference type="AlphaFoldDB" id="A0A840R1F0"/>
<protein>
    <submittedName>
        <fullName evidence="2">Hydroxylaminobenzene mutase</fullName>
        <ecNumber evidence="2">5.4.4.-</ecNumber>
    </submittedName>
</protein>
<evidence type="ECO:0000313" key="2">
    <source>
        <dbReference type="EMBL" id="MBB5186433.1"/>
    </source>
</evidence>
<feature type="transmembrane region" description="Helical" evidence="1">
    <location>
        <begin position="56"/>
        <end position="73"/>
    </location>
</feature>
<accession>A0A840R1F0</accession>
<keyword evidence="3" id="KW-1185">Reference proteome</keyword>
<gene>
    <name evidence="2" type="ORF">HNQ57_000694</name>
</gene>
<keyword evidence="1" id="KW-1133">Transmembrane helix</keyword>
<reference evidence="2 3" key="1">
    <citation type="submission" date="2020-08" db="EMBL/GenBank/DDBJ databases">
        <title>Genomic Encyclopedia of Type Strains, Phase IV (KMG-IV): sequencing the most valuable type-strain genomes for metagenomic binning, comparative biology and taxonomic classification.</title>
        <authorList>
            <person name="Goeker M."/>
        </authorList>
    </citation>
    <scope>NUCLEOTIDE SEQUENCE [LARGE SCALE GENOMIC DNA]</scope>
    <source>
        <strain evidence="2 3">DSM 25701</strain>
    </source>
</reference>
<dbReference type="InterPro" id="IPR058965">
    <property type="entry name" value="SOI/HabA-like"/>
</dbReference>
<sequence length="150" mass="16342">MLDSPLAQDQQRRLAMHGFIILFLGLLSGIGFAYAAATVDTSDSSYGAWRFAHMEGIINGLLVLAVAGIWLRLNLRGALIDVARIVLVLGCYANIIGPIINALFIGRRLVTPETALEALVVYGFYIPGTLPLLALPVFVMNLYRQRADLV</sequence>
<dbReference type="RefSeq" id="WP_184461231.1">
    <property type="nucleotide sequence ID" value="NZ_JACHHW010000002.1"/>
</dbReference>
<proteinExistence type="predicted"/>
<name>A0A840R1F0_9GAMM</name>
<dbReference type="Pfam" id="PF26512">
    <property type="entry name" value="SOI"/>
    <property type="match status" value="1"/>
</dbReference>
<dbReference type="GO" id="GO:0016853">
    <property type="term" value="F:isomerase activity"/>
    <property type="evidence" value="ECO:0007669"/>
    <property type="project" value="UniProtKB-KW"/>
</dbReference>
<evidence type="ECO:0000256" key="1">
    <source>
        <dbReference type="SAM" id="Phobius"/>
    </source>
</evidence>
<organism evidence="2 3">
    <name type="scientific">Zhongshania antarctica</name>
    <dbReference type="NCBI Taxonomy" id="641702"/>
    <lineage>
        <taxon>Bacteria</taxon>
        <taxon>Pseudomonadati</taxon>
        <taxon>Pseudomonadota</taxon>
        <taxon>Gammaproteobacteria</taxon>
        <taxon>Cellvibrionales</taxon>
        <taxon>Spongiibacteraceae</taxon>
        <taxon>Zhongshania</taxon>
    </lineage>
</organism>
<feature type="transmembrane region" description="Helical" evidence="1">
    <location>
        <begin position="14"/>
        <end position="36"/>
    </location>
</feature>
<keyword evidence="1" id="KW-0472">Membrane</keyword>